<dbReference type="FunFam" id="1.20.1070.10:FF:000024">
    <property type="entry name" value="Olfactory receptor"/>
    <property type="match status" value="1"/>
</dbReference>
<keyword evidence="12 13" id="KW-0807">Transducer</keyword>
<dbReference type="Pfam" id="PF13853">
    <property type="entry name" value="7tm_4"/>
    <property type="match status" value="1"/>
</dbReference>
<evidence type="ECO:0000256" key="2">
    <source>
        <dbReference type="ARBA" id="ARBA00022475"/>
    </source>
</evidence>
<keyword evidence="17" id="KW-1185">Reference proteome</keyword>
<dbReference type="PANTHER" id="PTHR26451:SF345">
    <property type="entry name" value="OLFACTORY RECEPTOR"/>
    <property type="match status" value="1"/>
</dbReference>
<feature type="domain" description="G-protein coupled receptors family 1 profile" evidence="15">
    <location>
        <begin position="39"/>
        <end position="288"/>
    </location>
</feature>
<proteinExistence type="inferred from homology"/>
<feature type="transmembrane region" description="Helical" evidence="14">
    <location>
        <begin position="20"/>
        <end position="49"/>
    </location>
</feature>
<feature type="transmembrane region" description="Helical" evidence="14">
    <location>
        <begin position="96"/>
        <end position="118"/>
    </location>
</feature>
<evidence type="ECO:0000256" key="1">
    <source>
        <dbReference type="ARBA" id="ARBA00004651"/>
    </source>
</evidence>
<dbReference type="InterPro" id="IPR000276">
    <property type="entry name" value="GPCR_Rhodpsn"/>
</dbReference>
<accession>A0ABD1KA33</accession>
<evidence type="ECO:0000256" key="10">
    <source>
        <dbReference type="ARBA" id="ARBA00023170"/>
    </source>
</evidence>
<keyword evidence="7 13" id="KW-0297">G-protein coupled receptor</keyword>
<comment type="subcellular location">
    <subcellularLocation>
        <location evidence="1 14">Cell membrane</location>
        <topology evidence="1 14">Multi-pass membrane protein</topology>
    </subcellularLocation>
</comment>
<dbReference type="GO" id="GO:0004930">
    <property type="term" value="F:G protein-coupled receptor activity"/>
    <property type="evidence" value="ECO:0007669"/>
    <property type="project" value="UniProtKB-KW"/>
</dbReference>
<dbReference type="GO" id="GO:0007608">
    <property type="term" value="P:sensory perception of smell"/>
    <property type="evidence" value="ECO:0007669"/>
    <property type="project" value="UniProtKB-KW"/>
</dbReference>
<dbReference type="SUPFAM" id="SSF81321">
    <property type="entry name" value="Family A G protein-coupled receptor-like"/>
    <property type="match status" value="1"/>
</dbReference>
<comment type="caution">
    <text evidence="16">The sequence shown here is derived from an EMBL/GenBank/DDBJ whole genome shotgun (WGS) entry which is preliminary data.</text>
</comment>
<keyword evidence="5 14" id="KW-0552">Olfaction</keyword>
<feature type="transmembrane region" description="Helical" evidence="14">
    <location>
        <begin position="139"/>
        <end position="160"/>
    </location>
</feature>
<dbReference type="PRINTS" id="PR00237">
    <property type="entry name" value="GPCRRHODOPSN"/>
</dbReference>
<evidence type="ECO:0000256" key="11">
    <source>
        <dbReference type="ARBA" id="ARBA00023180"/>
    </source>
</evidence>
<feature type="transmembrane region" description="Helical" evidence="14">
    <location>
        <begin position="194"/>
        <end position="216"/>
    </location>
</feature>
<keyword evidence="8 14" id="KW-0472">Membrane</keyword>
<dbReference type="PROSITE" id="PS00237">
    <property type="entry name" value="G_PROTEIN_RECEP_F1_1"/>
    <property type="match status" value="1"/>
</dbReference>
<evidence type="ECO:0000256" key="13">
    <source>
        <dbReference type="RuleBase" id="RU000688"/>
    </source>
</evidence>
<dbReference type="InterPro" id="IPR052921">
    <property type="entry name" value="GPCR1_Superfamily_Member"/>
</dbReference>
<evidence type="ECO:0000259" key="15">
    <source>
        <dbReference type="PROSITE" id="PS50262"/>
    </source>
</evidence>
<evidence type="ECO:0000256" key="14">
    <source>
        <dbReference type="RuleBase" id="RU363047"/>
    </source>
</evidence>
<dbReference type="PROSITE" id="PS50262">
    <property type="entry name" value="G_PROTEIN_RECEP_F1_2"/>
    <property type="match status" value="1"/>
</dbReference>
<evidence type="ECO:0000256" key="4">
    <source>
        <dbReference type="ARBA" id="ARBA00022692"/>
    </source>
</evidence>
<organism evidence="16 17">
    <name type="scientific">Coilia grayii</name>
    <name type="common">Gray's grenadier anchovy</name>
    <dbReference type="NCBI Taxonomy" id="363190"/>
    <lineage>
        <taxon>Eukaryota</taxon>
        <taxon>Metazoa</taxon>
        <taxon>Chordata</taxon>
        <taxon>Craniata</taxon>
        <taxon>Vertebrata</taxon>
        <taxon>Euteleostomi</taxon>
        <taxon>Actinopterygii</taxon>
        <taxon>Neopterygii</taxon>
        <taxon>Teleostei</taxon>
        <taxon>Clupei</taxon>
        <taxon>Clupeiformes</taxon>
        <taxon>Clupeoidei</taxon>
        <taxon>Engraulidae</taxon>
        <taxon>Coilinae</taxon>
        <taxon>Coilia</taxon>
    </lineage>
</organism>
<dbReference type="AlphaFoldDB" id="A0ABD1KA33"/>
<sequence length="309" mass="34398">MNASLTSDTLTFTVFADIGSVGYVLLVVALLAYLATVLASGTVMILIFVDTSLHKPMYIFLFCLILNGLIGSTAVWPKIMDILSTNSPLISWKGCIAQVFFVLSYGVCNYSLLAVMAYDRFVSIFQPLQYHTIMTPLKVKQLMFVANLMPAAVMLGQTYIASRLPLCRFEVHKIFCASLAVVSLSCSGSQLSDLYGIINTILFVVLPVFLILLSYVKIIVLSLKASTNARKKVFETCSPHIITFVNFSLVSLFSLVYNRYNSFIPAEANIVLSVNYILFPPLLHPIIYGIKTQEIRQSFSKVIKRMLLH</sequence>
<dbReference type="PANTHER" id="PTHR26451">
    <property type="entry name" value="G_PROTEIN_RECEP_F1_2 DOMAIN-CONTAINING PROTEIN"/>
    <property type="match status" value="1"/>
</dbReference>
<evidence type="ECO:0000256" key="3">
    <source>
        <dbReference type="ARBA" id="ARBA00022606"/>
    </source>
</evidence>
<keyword evidence="10 13" id="KW-0675">Receptor</keyword>
<dbReference type="GO" id="GO:0005886">
    <property type="term" value="C:plasma membrane"/>
    <property type="evidence" value="ECO:0007669"/>
    <property type="project" value="UniProtKB-SubCell"/>
</dbReference>
<comment type="similarity">
    <text evidence="13">Belongs to the G-protein coupled receptor 1 family.</text>
</comment>
<dbReference type="EMBL" id="JBHFQA010000007">
    <property type="protein sequence ID" value="KAL2096013.1"/>
    <property type="molecule type" value="Genomic_DNA"/>
</dbReference>
<dbReference type="InterPro" id="IPR017452">
    <property type="entry name" value="GPCR_Rhodpsn_7TM"/>
</dbReference>
<keyword evidence="11" id="KW-0325">Glycoprotein</keyword>
<dbReference type="PRINTS" id="PR00245">
    <property type="entry name" value="OLFACTORYR"/>
</dbReference>
<evidence type="ECO:0000313" key="17">
    <source>
        <dbReference type="Proteomes" id="UP001591681"/>
    </source>
</evidence>
<keyword evidence="4 13" id="KW-0812">Transmembrane</keyword>
<keyword evidence="2 14" id="KW-1003">Cell membrane</keyword>
<evidence type="ECO:0000256" key="9">
    <source>
        <dbReference type="ARBA" id="ARBA00023157"/>
    </source>
</evidence>
<keyword evidence="3 14" id="KW-0716">Sensory transduction</keyword>
<evidence type="ECO:0000256" key="8">
    <source>
        <dbReference type="ARBA" id="ARBA00023136"/>
    </source>
</evidence>
<dbReference type="InterPro" id="IPR000725">
    <property type="entry name" value="Olfact_rcpt"/>
</dbReference>
<feature type="transmembrane region" description="Helical" evidence="14">
    <location>
        <begin position="237"/>
        <end position="257"/>
    </location>
</feature>
<reference evidence="16 17" key="1">
    <citation type="submission" date="2024-09" db="EMBL/GenBank/DDBJ databases">
        <title>A chromosome-level genome assembly of Gray's grenadier anchovy, Coilia grayii.</title>
        <authorList>
            <person name="Fu Z."/>
        </authorList>
    </citation>
    <scope>NUCLEOTIDE SEQUENCE [LARGE SCALE GENOMIC DNA]</scope>
    <source>
        <strain evidence="16">G4</strain>
        <tissue evidence="16">Muscle</tissue>
    </source>
</reference>
<evidence type="ECO:0000256" key="12">
    <source>
        <dbReference type="ARBA" id="ARBA00023224"/>
    </source>
</evidence>
<evidence type="ECO:0000256" key="5">
    <source>
        <dbReference type="ARBA" id="ARBA00022725"/>
    </source>
</evidence>
<evidence type="ECO:0000313" key="16">
    <source>
        <dbReference type="EMBL" id="KAL2096013.1"/>
    </source>
</evidence>
<evidence type="ECO:0000256" key="7">
    <source>
        <dbReference type="ARBA" id="ARBA00023040"/>
    </source>
</evidence>
<feature type="transmembrane region" description="Helical" evidence="14">
    <location>
        <begin position="56"/>
        <end position="76"/>
    </location>
</feature>
<name>A0ABD1KA33_9TELE</name>
<feature type="transmembrane region" description="Helical" evidence="14">
    <location>
        <begin position="269"/>
        <end position="290"/>
    </location>
</feature>
<dbReference type="Gene3D" id="1.20.1070.10">
    <property type="entry name" value="Rhodopsin 7-helix transmembrane proteins"/>
    <property type="match status" value="1"/>
</dbReference>
<dbReference type="Proteomes" id="UP001591681">
    <property type="component" value="Unassembled WGS sequence"/>
</dbReference>
<keyword evidence="9" id="KW-1015">Disulfide bond</keyword>
<protein>
    <recommendedName>
        <fullName evidence="14">Olfactory receptor</fullName>
    </recommendedName>
</protein>
<evidence type="ECO:0000256" key="6">
    <source>
        <dbReference type="ARBA" id="ARBA00022989"/>
    </source>
</evidence>
<keyword evidence="6 14" id="KW-1133">Transmembrane helix</keyword>
<gene>
    <name evidence="16" type="ORF">ACEWY4_008161</name>
</gene>